<dbReference type="AlphaFoldDB" id="A0A3D8RC93"/>
<feature type="chain" id="PRO_5017671938" description="Glucose-methanol-choline oxidoreductase N-terminal domain-containing protein" evidence="3">
    <location>
        <begin position="24"/>
        <end position="557"/>
    </location>
</feature>
<feature type="binding site" evidence="2">
    <location>
        <position position="249"/>
    </location>
    <ligand>
        <name>FAD</name>
        <dbReference type="ChEBI" id="CHEBI:57692"/>
    </ligand>
</feature>
<evidence type="ECO:0000313" key="6">
    <source>
        <dbReference type="Proteomes" id="UP000256645"/>
    </source>
</evidence>
<dbReference type="PIRSF" id="PIRSF000137">
    <property type="entry name" value="Alcohol_oxidase"/>
    <property type="match status" value="1"/>
</dbReference>
<name>A0A3D8RC93_9HELO</name>
<dbReference type="OrthoDB" id="413885at2759"/>
<dbReference type="InterPro" id="IPR012132">
    <property type="entry name" value="GMC_OxRdtase"/>
</dbReference>
<dbReference type="Proteomes" id="UP000256645">
    <property type="component" value="Unassembled WGS sequence"/>
</dbReference>
<keyword evidence="2" id="KW-0274">FAD</keyword>
<dbReference type="STRING" id="1849047.A0A3D8RC93"/>
<keyword evidence="6" id="KW-1185">Reference proteome</keyword>
<proteinExistence type="inferred from homology"/>
<dbReference type="InterPro" id="IPR036188">
    <property type="entry name" value="FAD/NAD-bd_sf"/>
</dbReference>
<comment type="caution">
    <text evidence="5">The sequence shown here is derived from an EMBL/GenBank/DDBJ whole genome shotgun (WGS) entry which is preliminary data.</text>
</comment>
<dbReference type="SUPFAM" id="SSF54373">
    <property type="entry name" value="FAD-linked reductases, C-terminal domain"/>
    <property type="match status" value="1"/>
</dbReference>
<evidence type="ECO:0000256" key="3">
    <source>
        <dbReference type="SAM" id="SignalP"/>
    </source>
</evidence>
<dbReference type="EMBL" id="PDLM01000008">
    <property type="protein sequence ID" value="RDW71576.1"/>
    <property type="molecule type" value="Genomic_DNA"/>
</dbReference>
<feature type="signal peptide" evidence="3">
    <location>
        <begin position="1"/>
        <end position="23"/>
    </location>
</feature>
<feature type="binding site" evidence="2">
    <location>
        <begin position="130"/>
        <end position="133"/>
    </location>
    <ligand>
        <name>FAD</name>
        <dbReference type="ChEBI" id="CHEBI:57692"/>
    </ligand>
</feature>
<organism evidence="5 6">
    <name type="scientific">Coleophoma cylindrospora</name>
    <dbReference type="NCBI Taxonomy" id="1849047"/>
    <lineage>
        <taxon>Eukaryota</taxon>
        <taxon>Fungi</taxon>
        <taxon>Dikarya</taxon>
        <taxon>Ascomycota</taxon>
        <taxon>Pezizomycotina</taxon>
        <taxon>Leotiomycetes</taxon>
        <taxon>Helotiales</taxon>
        <taxon>Dermateaceae</taxon>
        <taxon>Coleophoma</taxon>
    </lineage>
</organism>
<evidence type="ECO:0000256" key="1">
    <source>
        <dbReference type="ARBA" id="ARBA00010790"/>
    </source>
</evidence>
<evidence type="ECO:0000313" key="5">
    <source>
        <dbReference type="EMBL" id="RDW71576.1"/>
    </source>
</evidence>
<dbReference type="SUPFAM" id="SSF51905">
    <property type="entry name" value="FAD/NAD(P)-binding domain"/>
    <property type="match status" value="1"/>
</dbReference>
<dbReference type="GO" id="GO:0016614">
    <property type="term" value="F:oxidoreductase activity, acting on CH-OH group of donors"/>
    <property type="evidence" value="ECO:0007669"/>
    <property type="project" value="InterPro"/>
</dbReference>
<evidence type="ECO:0000259" key="4">
    <source>
        <dbReference type="PROSITE" id="PS00624"/>
    </source>
</evidence>
<dbReference type="PROSITE" id="PS00624">
    <property type="entry name" value="GMC_OXRED_2"/>
    <property type="match status" value="1"/>
</dbReference>
<keyword evidence="2" id="KW-0285">Flavoprotein</keyword>
<keyword evidence="3" id="KW-0732">Signal</keyword>
<feature type="domain" description="Glucose-methanol-choline oxidoreductase N-terminal" evidence="4">
    <location>
        <begin position="286"/>
        <end position="300"/>
    </location>
</feature>
<feature type="binding site" evidence="2">
    <location>
        <position position="122"/>
    </location>
    <ligand>
        <name>FAD</name>
        <dbReference type="ChEBI" id="CHEBI:57692"/>
    </ligand>
</feature>
<evidence type="ECO:0000256" key="2">
    <source>
        <dbReference type="PIRSR" id="PIRSR000137-2"/>
    </source>
</evidence>
<dbReference type="GO" id="GO:0050660">
    <property type="term" value="F:flavin adenine dinucleotide binding"/>
    <property type="evidence" value="ECO:0007669"/>
    <property type="project" value="InterPro"/>
</dbReference>
<comment type="cofactor">
    <cofactor evidence="2">
        <name>FAD</name>
        <dbReference type="ChEBI" id="CHEBI:57692"/>
    </cofactor>
</comment>
<dbReference type="PANTHER" id="PTHR47190">
    <property type="entry name" value="DEHYDROGENASE, PUTATIVE-RELATED"/>
    <property type="match status" value="1"/>
</dbReference>
<dbReference type="Gene3D" id="3.50.50.60">
    <property type="entry name" value="FAD/NAD(P)-binding domain"/>
    <property type="match status" value="1"/>
</dbReference>
<dbReference type="Pfam" id="PF00732">
    <property type="entry name" value="GMC_oxred_N"/>
    <property type="match status" value="1"/>
</dbReference>
<accession>A0A3D8RC93</accession>
<dbReference type="InterPro" id="IPR000172">
    <property type="entry name" value="GMC_OxRdtase_N"/>
</dbReference>
<comment type="similarity">
    <text evidence="1">Belongs to the GMC oxidoreductase family.</text>
</comment>
<gene>
    <name evidence="5" type="ORF">BP6252_08139</name>
</gene>
<dbReference type="Gene3D" id="3.30.410.10">
    <property type="entry name" value="Cholesterol Oxidase, domain 2"/>
    <property type="match status" value="1"/>
</dbReference>
<sequence>MHHSPFTSLVALGSLLAAATSTAHQFPSTHASSVSEETYDYIVVGGGPSGIIAAERIAETNKKVLLLERGTGPTVSTGANKTLSWNDTLTPIDVPGLSTALSEVGLFSEYVCDDTAGTAACVLGGGCTINYMVFVHPQEADFNDKWPQGWKWSDVEPAANRLYERNPGTSLPSADGKRYDYGIYSILSGFLDTVGWKAVDQVANPNEKYQAYSYPVWNVKDEKRAGPLRTYLPLAQQSKSFTLRTGVKVNRVVRTGSTATGVEIQTANGTSIVQLAPNGRVVLAAGAMGSPHVLFNSGIGPQAEIAKAQSAGISVPAEKDWISLPVGAGIKDHPIFLVNVQSNGTFSLLNTTSVVAGTDTADIELYDEQDSGILTQGRHRLVFWTSNVASDNVTRFYQGSVGATTGEGVIAITAYMTHGLTSSGTLVLNDAGNATVFETVPYLQTAGDREAATDFIQQMVDYYNNPAANFSIQGYTNVSAILDSYTAGIHFVGSNKLGTDDGRLANGTSVVDTNAKVYGMDNLYVVDASIHPDLPTGNAQAIVMVVAEAAIAKILSA</sequence>
<reference evidence="5 6" key="1">
    <citation type="journal article" date="2018" name="IMA Fungus">
        <title>IMA Genome-F 9: Draft genome sequence of Annulohypoxylon stygium, Aspergillus mulundensis, Berkeleyomyces basicola (syn. Thielaviopsis basicola), Ceratocystis smalleyi, two Cercospora beticola strains, Coleophoma cylindrospora, Fusarium fracticaudum, Phialophora cf. hyalina, and Morchella septimelata.</title>
        <authorList>
            <person name="Wingfield B.D."/>
            <person name="Bills G.F."/>
            <person name="Dong Y."/>
            <person name="Huang W."/>
            <person name="Nel W.J."/>
            <person name="Swalarsk-Parry B.S."/>
            <person name="Vaghefi N."/>
            <person name="Wilken P.M."/>
            <person name="An Z."/>
            <person name="de Beer Z.W."/>
            <person name="De Vos L."/>
            <person name="Chen L."/>
            <person name="Duong T.A."/>
            <person name="Gao Y."/>
            <person name="Hammerbacher A."/>
            <person name="Kikkert J.R."/>
            <person name="Li Y."/>
            <person name="Li H."/>
            <person name="Li K."/>
            <person name="Li Q."/>
            <person name="Liu X."/>
            <person name="Ma X."/>
            <person name="Naidoo K."/>
            <person name="Pethybridge S.J."/>
            <person name="Sun J."/>
            <person name="Steenkamp E.T."/>
            <person name="van der Nest M.A."/>
            <person name="van Wyk S."/>
            <person name="Wingfield M.J."/>
            <person name="Xiong C."/>
            <person name="Yue Q."/>
            <person name="Zhang X."/>
        </authorList>
    </citation>
    <scope>NUCLEOTIDE SEQUENCE [LARGE SCALE GENOMIC DNA]</scope>
    <source>
        <strain evidence="5 6">BP6252</strain>
    </source>
</reference>
<dbReference type="PANTHER" id="PTHR47190:SF4">
    <property type="entry name" value="DEHYDROGENASE, PUTATIVE-RELATED"/>
    <property type="match status" value="1"/>
</dbReference>
<dbReference type="PRINTS" id="PR00411">
    <property type="entry name" value="PNDRDTASEI"/>
</dbReference>
<dbReference type="Pfam" id="PF05199">
    <property type="entry name" value="GMC_oxred_C"/>
    <property type="match status" value="1"/>
</dbReference>
<dbReference type="InterPro" id="IPR053208">
    <property type="entry name" value="GMC_Oxidoreductase_CD"/>
</dbReference>
<protein>
    <recommendedName>
        <fullName evidence="4">Glucose-methanol-choline oxidoreductase N-terminal domain-containing protein</fullName>
    </recommendedName>
</protein>
<dbReference type="InterPro" id="IPR007867">
    <property type="entry name" value="GMC_OxRtase_C"/>
</dbReference>